<dbReference type="InterPro" id="IPR036388">
    <property type="entry name" value="WH-like_DNA-bd_sf"/>
</dbReference>
<dbReference type="SUPFAM" id="SSF46785">
    <property type="entry name" value="Winged helix' DNA-binding domain"/>
    <property type="match status" value="1"/>
</dbReference>
<dbReference type="RefSeq" id="WP_051693561.1">
    <property type="nucleotide sequence ID" value="NZ_FOVB01000001.1"/>
</dbReference>
<proteinExistence type="predicted"/>
<dbReference type="GO" id="GO:0003700">
    <property type="term" value="F:DNA-binding transcription factor activity"/>
    <property type="evidence" value="ECO:0007669"/>
    <property type="project" value="InterPro"/>
</dbReference>
<dbReference type="GO" id="GO:0003677">
    <property type="term" value="F:DNA binding"/>
    <property type="evidence" value="ECO:0007669"/>
    <property type="project" value="TreeGrafter"/>
</dbReference>
<dbReference type="AlphaFoldDB" id="A0A074TBI6"/>
<dbReference type="InterPro" id="IPR036390">
    <property type="entry name" value="WH_DNA-bd_sf"/>
</dbReference>
<evidence type="ECO:0000313" key="3">
    <source>
        <dbReference type="Proteomes" id="UP000027725"/>
    </source>
</evidence>
<dbReference type="GO" id="GO:0046686">
    <property type="term" value="P:response to cadmium ion"/>
    <property type="evidence" value="ECO:0007669"/>
    <property type="project" value="TreeGrafter"/>
</dbReference>
<dbReference type="EMBL" id="JHEH01000018">
    <property type="protein sequence ID" value="KEP69074.1"/>
    <property type="molecule type" value="Genomic_DNA"/>
</dbReference>
<dbReference type="GO" id="GO:0032791">
    <property type="term" value="F:lead ion binding"/>
    <property type="evidence" value="ECO:0007669"/>
    <property type="project" value="TreeGrafter"/>
</dbReference>
<dbReference type="SMART" id="SM00418">
    <property type="entry name" value="HTH_ARSR"/>
    <property type="match status" value="1"/>
</dbReference>
<sequence length="240" mass="25580">MTNGPDIASIAALIADPARALMLNALMAGRALSAGELAGIAGIAPSTASSHLARLSAGGLVAMRQQGRHRYFEISGSAAVELLESLMRFSTVTLPRLGPRDADLREARLCYNHLAGRAGVALYDGLIARGALCPGHDGPELTETGRAFVQTLGIDLSAKTFKRPPICRSCLDWSERRSHLGGALGRALWEAIATKRWARQCGDSRVVRFTPEGQRRFAQLLAPKTSMQGGKSGQKPRLPA</sequence>
<evidence type="ECO:0000313" key="2">
    <source>
        <dbReference type="EMBL" id="KEP69074.1"/>
    </source>
</evidence>
<keyword evidence="3" id="KW-1185">Reference proteome</keyword>
<organism evidence="2 3">
    <name type="scientific">Thioclava dalianensis</name>
    <dbReference type="NCBI Taxonomy" id="1185766"/>
    <lineage>
        <taxon>Bacteria</taxon>
        <taxon>Pseudomonadati</taxon>
        <taxon>Pseudomonadota</taxon>
        <taxon>Alphaproteobacteria</taxon>
        <taxon>Rhodobacterales</taxon>
        <taxon>Paracoccaceae</taxon>
        <taxon>Thioclava</taxon>
    </lineage>
</organism>
<dbReference type="InterPro" id="IPR001845">
    <property type="entry name" value="HTH_ArsR_DNA-bd_dom"/>
</dbReference>
<dbReference type="Pfam" id="PF12840">
    <property type="entry name" value="HTH_20"/>
    <property type="match status" value="1"/>
</dbReference>
<evidence type="ECO:0000259" key="1">
    <source>
        <dbReference type="PROSITE" id="PS50987"/>
    </source>
</evidence>
<dbReference type="Proteomes" id="UP000027725">
    <property type="component" value="Unassembled WGS sequence"/>
</dbReference>
<name>A0A074TBI6_9RHOB</name>
<dbReference type="InterPro" id="IPR052543">
    <property type="entry name" value="HTH_Metal-responsive_Reg"/>
</dbReference>
<comment type="caution">
    <text evidence="2">The sequence shown here is derived from an EMBL/GenBank/DDBJ whole genome shotgun (WGS) entry which is preliminary data.</text>
</comment>
<gene>
    <name evidence="2" type="ORF">DL1_05640</name>
</gene>
<protein>
    <submittedName>
        <fullName evidence="2">ArsR family transcriptional regulator</fullName>
    </submittedName>
</protein>
<dbReference type="PANTHER" id="PTHR39168:SF1">
    <property type="entry name" value="TRANSCRIPTIONAL REGULATORY PROTEIN"/>
    <property type="match status" value="1"/>
</dbReference>
<dbReference type="PANTHER" id="PTHR39168">
    <property type="entry name" value="TRANSCRIPTIONAL REGULATOR-RELATED"/>
    <property type="match status" value="1"/>
</dbReference>
<dbReference type="eggNOG" id="COG0640">
    <property type="taxonomic scope" value="Bacteria"/>
</dbReference>
<feature type="domain" description="HTH arsR-type" evidence="1">
    <location>
        <begin position="1"/>
        <end position="94"/>
    </location>
</feature>
<dbReference type="PRINTS" id="PR00778">
    <property type="entry name" value="HTHARSR"/>
</dbReference>
<accession>A0A074TBI6</accession>
<dbReference type="CDD" id="cd00090">
    <property type="entry name" value="HTH_ARSR"/>
    <property type="match status" value="1"/>
</dbReference>
<dbReference type="STRING" id="1185766.SAMN05216224_101551"/>
<dbReference type="GO" id="GO:0010288">
    <property type="term" value="P:response to lead ion"/>
    <property type="evidence" value="ECO:0007669"/>
    <property type="project" value="TreeGrafter"/>
</dbReference>
<dbReference type="PROSITE" id="PS50987">
    <property type="entry name" value="HTH_ARSR_2"/>
    <property type="match status" value="1"/>
</dbReference>
<dbReference type="GO" id="GO:0097063">
    <property type="term" value="F:cadmium ion sensor activity"/>
    <property type="evidence" value="ECO:0007669"/>
    <property type="project" value="TreeGrafter"/>
</dbReference>
<dbReference type="InterPro" id="IPR011991">
    <property type="entry name" value="ArsR-like_HTH"/>
</dbReference>
<dbReference type="Gene3D" id="1.10.10.10">
    <property type="entry name" value="Winged helix-like DNA-binding domain superfamily/Winged helix DNA-binding domain"/>
    <property type="match status" value="1"/>
</dbReference>
<dbReference type="OrthoDB" id="9797716at2"/>
<reference evidence="2 3" key="1">
    <citation type="submission" date="2014-03" db="EMBL/GenBank/DDBJ databases">
        <title>The draft genome sequence of Thioclava dalianensis DLFJ1-1.</title>
        <authorList>
            <person name="Lai Q."/>
            <person name="Shao Z."/>
        </authorList>
    </citation>
    <scope>NUCLEOTIDE SEQUENCE [LARGE SCALE GENOMIC DNA]</scope>
    <source>
        <strain evidence="2 3">DLFJ1-1</strain>
    </source>
</reference>